<keyword evidence="2" id="KW-0479">Metal-binding</keyword>
<evidence type="ECO:0000313" key="4">
    <source>
        <dbReference type="Proteomes" id="UP001158050"/>
    </source>
</evidence>
<protein>
    <submittedName>
        <fullName evidence="3">Uncharacterized damage-inducible protein DinB (Forms a four-helix bundle)</fullName>
    </submittedName>
</protein>
<dbReference type="InterPro" id="IPR007837">
    <property type="entry name" value="DinB"/>
</dbReference>
<comment type="similarity">
    <text evidence="1">Belongs to the DinB family.</text>
</comment>
<comment type="caution">
    <text evidence="3">The sequence shown here is derived from an EMBL/GenBank/DDBJ whole genome shotgun (WGS) entry which is preliminary data.</text>
</comment>
<organism evidence="3 4">
    <name type="scientific">Epilithonimonas pallida</name>
    <dbReference type="NCBI Taxonomy" id="373671"/>
    <lineage>
        <taxon>Bacteria</taxon>
        <taxon>Pseudomonadati</taxon>
        <taxon>Bacteroidota</taxon>
        <taxon>Flavobacteriia</taxon>
        <taxon>Flavobacteriales</taxon>
        <taxon>Weeksellaceae</taxon>
        <taxon>Chryseobacterium group</taxon>
        <taxon>Epilithonimonas</taxon>
    </lineage>
</organism>
<dbReference type="RefSeq" id="WP_283415464.1">
    <property type="nucleotide sequence ID" value="NZ_FXUO01000001.1"/>
</dbReference>
<dbReference type="InterPro" id="IPR034660">
    <property type="entry name" value="DinB/YfiT-like"/>
</dbReference>
<evidence type="ECO:0000256" key="2">
    <source>
        <dbReference type="ARBA" id="ARBA00022723"/>
    </source>
</evidence>
<dbReference type="PANTHER" id="PTHR37302:SF1">
    <property type="entry name" value="PROTEIN DINB"/>
    <property type="match status" value="1"/>
</dbReference>
<dbReference type="Proteomes" id="UP001158050">
    <property type="component" value="Unassembled WGS sequence"/>
</dbReference>
<dbReference type="EMBL" id="FXUO01000001">
    <property type="protein sequence ID" value="SMP88919.1"/>
    <property type="molecule type" value="Genomic_DNA"/>
</dbReference>
<gene>
    <name evidence="3" type="ORF">SAMN05421679_101592</name>
</gene>
<keyword evidence="4" id="KW-1185">Reference proteome</keyword>
<accession>A0ABY1R009</accession>
<proteinExistence type="inferred from homology"/>
<sequence>MKEHFQDLLEYNLHFNQLLIQDFLENNSVWPEKGKNLLNHILNAHQIWNARILNQITFGVWQINADNLLLNINSDNYNHSCKILNERNLDEIITYKTSKGQEFSNSIQGILFHFINHSTYHRGQIAMLMNEAGLEPIATDYIFFKRKN</sequence>
<dbReference type="SUPFAM" id="SSF109854">
    <property type="entry name" value="DinB/YfiT-like putative metalloenzymes"/>
    <property type="match status" value="1"/>
</dbReference>
<dbReference type="PANTHER" id="PTHR37302">
    <property type="entry name" value="SLR1116 PROTEIN"/>
    <property type="match status" value="1"/>
</dbReference>
<reference evidence="3 4" key="1">
    <citation type="submission" date="2017-05" db="EMBL/GenBank/DDBJ databases">
        <authorList>
            <person name="Varghese N."/>
            <person name="Submissions S."/>
        </authorList>
    </citation>
    <scope>NUCLEOTIDE SEQUENCE [LARGE SCALE GENOMIC DNA]</scope>
    <source>
        <strain evidence="3 4">DSM 18015</strain>
    </source>
</reference>
<name>A0ABY1R009_9FLAO</name>
<dbReference type="Gene3D" id="1.20.120.450">
    <property type="entry name" value="dinb family like domain"/>
    <property type="match status" value="1"/>
</dbReference>
<evidence type="ECO:0000313" key="3">
    <source>
        <dbReference type="EMBL" id="SMP88919.1"/>
    </source>
</evidence>
<dbReference type="Pfam" id="PF05163">
    <property type="entry name" value="DinB"/>
    <property type="match status" value="1"/>
</dbReference>
<evidence type="ECO:0000256" key="1">
    <source>
        <dbReference type="ARBA" id="ARBA00008635"/>
    </source>
</evidence>